<dbReference type="EMBL" id="CP051774">
    <property type="protein sequence ID" value="QJE94245.1"/>
    <property type="molecule type" value="Genomic_DNA"/>
</dbReference>
<dbReference type="PROSITE" id="PS51257">
    <property type="entry name" value="PROKAR_LIPOPROTEIN"/>
    <property type="match status" value="1"/>
</dbReference>
<sequence>MKSLTFAAASCLLLASCGEKKAPVAAAPAAAASAGKSTGDQLALVAFSQRRAVFRVNGEPVKGSANESTFPLVTGFPLKQGRNEVLIERFIDSKEEERMGAATVSGKTELEVELKQEGEKNLRGEFELANVPPPPGTGIAGEWSPGDKDKLLDWSVALFAAMKAKDEAGIRGLFDAVLERPPVEWTFFLDPSVQDFNAVPKAKMDWVAGKSMVLVLADPTDESARLATAKNDKADFWIDSIPFFRDSAGDVFVKGLENNWTKLKLD</sequence>
<gene>
    <name evidence="1" type="ORF">HHL09_00080</name>
</gene>
<keyword evidence="2" id="KW-1185">Reference proteome</keyword>
<organism evidence="1 2">
    <name type="scientific">Luteolibacter luteus</name>
    <dbReference type="NCBI Taxonomy" id="2728835"/>
    <lineage>
        <taxon>Bacteria</taxon>
        <taxon>Pseudomonadati</taxon>
        <taxon>Verrucomicrobiota</taxon>
        <taxon>Verrucomicrobiia</taxon>
        <taxon>Verrucomicrobiales</taxon>
        <taxon>Verrucomicrobiaceae</taxon>
        <taxon>Luteolibacter</taxon>
    </lineage>
</organism>
<dbReference type="Proteomes" id="UP000501812">
    <property type="component" value="Chromosome"/>
</dbReference>
<name>A0A858RC31_9BACT</name>
<dbReference type="AlphaFoldDB" id="A0A858RC31"/>
<dbReference type="KEGG" id="luo:HHL09_00080"/>
<proteinExistence type="predicted"/>
<evidence type="ECO:0000313" key="2">
    <source>
        <dbReference type="Proteomes" id="UP000501812"/>
    </source>
</evidence>
<accession>A0A858RC31</accession>
<protein>
    <submittedName>
        <fullName evidence="1">Uncharacterized protein</fullName>
    </submittedName>
</protein>
<evidence type="ECO:0000313" key="1">
    <source>
        <dbReference type="EMBL" id="QJE94245.1"/>
    </source>
</evidence>
<reference evidence="1 2" key="1">
    <citation type="submission" date="2020-04" db="EMBL/GenBank/DDBJ databases">
        <title>Luteolibacter sp. G-1-1-1 isolated from soil.</title>
        <authorList>
            <person name="Dahal R.H."/>
        </authorList>
    </citation>
    <scope>NUCLEOTIDE SEQUENCE [LARGE SCALE GENOMIC DNA]</scope>
    <source>
        <strain evidence="1 2">G-1-1-1</strain>
    </source>
</reference>
<dbReference type="RefSeq" id="WP_169452466.1">
    <property type="nucleotide sequence ID" value="NZ_CP051774.1"/>
</dbReference>